<keyword evidence="9" id="KW-1185">Reference proteome</keyword>
<dbReference type="CDD" id="cd19535">
    <property type="entry name" value="Cyc_NRPS"/>
    <property type="match status" value="1"/>
</dbReference>
<dbReference type="Pfam" id="PF00501">
    <property type="entry name" value="AMP-binding"/>
    <property type="match status" value="1"/>
</dbReference>
<dbReference type="Gene3D" id="3.30.559.10">
    <property type="entry name" value="Chloramphenicol acetyltransferase-like domain"/>
    <property type="match status" value="1"/>
</dbReference>
<evidence type="ECO:0000259" key="7">
    <source>
        <dbReference type="PROSITE" id="PS50075"/>
    </source>
</evidence>
<evidence type="ECO:0000256" key="1">
    <source>
        <dbReference type="ARBA" id="ARBA00001957"/>
    </source>
</evidence>
<dbReference type="InterPro" id="IPR045851">
    <property type="entry name" value="AMP-bd_C_sf"/>
</dbReference>
<dbReference type="PANTHER" id="PTHR45527">
    <property type="entry name" value="NONRIBOSOMAL PEPTIDE SYNTHETASE"/>
    <property type="match status" value="1"/>
</dbReference>
<dbReference type="Pfam" id="PF13523">
    <property type="entry name" value="Acetyltransf_8"/>
    <property type="match status" value="1"/>
</dbReference>
<dbReference type="Pfam" id="PF00550">
    <property type="entry name" value="PP-binding"/>
    <property type="match status" value="2"/>
</dbReference>
<dbReference type="Gene3D" id="3.30.559.30">
    <property type="entry name" value="Nonribosomal peptide synthetase, condensation domain"/>
    <property type="match status" value="1"/>
</dbReference>
<dbReference type="NCBIfam" id="TIGR01733">
    <property type="entry name" value="AA-adenyl-dom"/>
    <property type="match status" value="1"/>
</dbReference>
<dbReference type="InterPro" id="IPR057737">
    <property type="entry name" value="Condensation_MtbB-like"/>
</dbReference>
<dbReference type="Gene3D" id="3.30.300.30">
    <property type="match status" value="1"/>
</dbReference>
<dbReference type="InterPro" id="IPR001242">
    <property type="entry name" value="Condensation_dom"/>
</dbReference>
<evidence type="ECO:0000313" key="8">
    <source>
        <dbReference type="EMBL" id="MBF6354051.1"/>
    </source>
</evidence>
<dbReference type="RefSeq" id="WP_195000875.1">
    <property type="nucleotide sequence ID" value="NZ_JADLQN010000001.1"/>
</dbReference>
<evidence type="ECO:0000256" key="3">
    <source>
        <dbReference type="ARBA" id="ARBA00007380"/>
    </source>
</evidence>
<dbReference type="PANTHER" id="PTHR45527:SF10">
    <property type="entry name" value="PYOCHELIN SYNTHASE PCHF"/>
    <property type="match status" value="1"/>
</dbReference>
<dbReference type="Proteomes" id="UP000707731">
    <property type="component" value="Unassembled WGS sequence"/>
</dbReference>
<dbReference type="PROSITE" id="PS50075">
    <property type="entry name" value="CARRIER"/>
    <property type="match status" value="1"/>
</dbReference>
<dbReference type="Gene3D" id="1.10.1200.10">
    <property type="entry name" value="ACP-like"/>
    <property type="match status" value="2"/>
</dbReference>
<dbReference type="InterPro" id="IPR023213">
    <property type="entry name" value="CAT-like_dom_sf"/>
</dbReference>
<dbReference type="InterPro" id="IPR042099">
    <property type="entry name" value="ANL_N_sf"/>
</dbReference>
<dbReference type="InterPro" id="IPR020845">
    <property type="entry name" value="AMP-binding_CS"/>
</dbReference>
<keyword evidence="5" id="KW-0436">Ligase</keyword>
<protein>
    <recommendedName>
        <fullName evidence="4">Phenyloxazoline synthase MbtB</fullName>
    </recommendedName>
    <alternativeName>
        <fullName evidence="6">Mycobactin synthetase protein B</fullName>
    </alternativeName>
</protein>
<evidence type="ECO:0000256" key="6">
    <source>
        <dbReference type="ARBA" id="ARBA00033440"/>
    </source>
</evidence>
<sequence>MVVARPEARADVDIRAEVGSALGIAPESLDVDGDLITQGLDSLRMMRLAGQWRKRGYDIDFARMSGEPTIRAWTALLCGDAAEDSDVDANPAPAERIGVPATDLGAAFPLAPMQHAYWIGRSDSHAYGAVAAHLYIEFDGGDLEPERFRDAVTTLLLRHPMLRIRVLPDGTQLVGAPHPEAIAIHDLREESPESTADILARRREQGTHRALPIEDGAVIRVELSLLPGGGSRVHLDVDMIAADAMSYRVLVDDLARIYRGEQLPRLGVHFPALSAARTARTADEADIAWWRERIADLPGPPELPVREAGARADVPPATVRLHHAVDAADRKRLEEYAHKRGVTPAAAVAAVFAEAVGAYAAGPRFLLTVPLFDRDPVHPDVEKVVGDFTSSLIVDVDLREELTLAARAKAMRVAMHEAAAHGSFGGLDVLRELSRQRGEPVVSPVVFTSALGLGELFSPAVTEVLGEPSWIVSQGPQVLLDAQVTEVAGGLLLNWDVRASDLDIGTAREMFAYYVRLLDLLMADDWDRPAPDPVSDEMRAQRLSVERPLPGTEFFDGTLHGHFLACAEQRADAPAIISDARTWSHAELAQEARRVAGALLAAGVRTGDTVIVDLPKGGEQVVAALGVLTAGAAYVPMAPGQPQARRERIAAVATPAAVVTDRPQRWADAAAVVLEPTAARTAAPAEPVAVSADALAYVLFTSGSTGLPKGVQVPHRAAVATLTDLVRRYELGANDRSLQVSSLEFDLSVFDIFGLLAVGGAVVVPTDDADTKVDTWARLLRDARVTVLNCVPSILGMLLDVAPLPPALRVIIMGGDKVDVSLLHRVGAQLPGCRVAGLGGTTETAIHSTVCEAPDVPAGAAFVPYGVPLDGVRCRVVDAVGRDRPDRIPGELWIGGAGVADGYRGDPERTADRFVTVDGVRWYRTGDMVRYLPGGFLDFLGRADHMVKIRGYRVELGEVEAGLLGLDAVTGAVAWSDGRDLRAAVTATGRATGTFLRGQLAEVLPAHMIPRSITVVEQLPLTSNGKYDRAKVQRLVVAEDRSTALAPRTPVESALVEILGTVLSTRPIGVGDDFLDLGGDSVLATAFVAKVRRWLDVPRLTVAEIFARRTLEGLAQRLTELDGERAERVAALFLEVARLSDAQVEAELAAAESPATSVLPTYEFEHRRMTVELDTVIAHEWLTHPKSAYWGMLDSTVAEVAELIRHSATVGGSPEFGLRMGTHEGERSFFFELYNPAVGDLAAPGTGYTYVPGDIGMHLLVSPSDKRLPGFTANVMLHIMRTAFFESGARRVVVEPDVRNLDVQRLNAAVGFVVAGDFPVADKIARLSYCTREDFLRATDNGRIVTLPAQIHSRESRV</sequence>
<dbReference type="SUPFAM" id="SSF56801">
    <property type="entry name" value="Acetyl-CoA synthetase-like"/>
    <property type="match status" value="1"/>
</dbReference>
<comment type="caution">
    <text evidence="8">The sequence shown here is derived from an EMBL/GenBank/DDBJ whole genome shotgun (WGS) entry which is preliminary data.</text>
</comment>
<evidence type="ECO:0000256" key="4">
    <source>
        <dbReference type="ARBA" id="ARBA00016743"/>
    </source>
</evidence>
<dbReference type="Pfam" id="PF00668">
    <property type="entry name" value="Condensation"/>
    <property type="match status" value="1"/>
</dbReference>
<comment type="pathway">
    <text evidence="2">Siderophore biosynthesis; mycobactin biosynthesis.</text>
</comment>
<name>A0ABS0D6E6_9NOCA</name>
<dbReference type="SUPFAM" id="SSF52777">
    <property type="entry name" value="CoA-dependent acyltransferases"/>
    <property type="match status" value="2"/>
</dbReference>
<organism evidence="8 9">
    <name type="scientific">Nocardia higoensis</name>
    <dbReference type="NCBI Taxonomy" id="228599"/>
    <lineage>
        <taxon>Bacteria</taxon>
        <taxon>Bacillati</taxon>
        <taxon>Actinomycetota</taxon>
        <taxon>Actinomycetes</taxon>
        <taxon>Mycobacteriales</taxon>
        <taxon>Nocardiaceae</taxon>
        <taxon>Nocardia</taxon>
    </lineage>
</organism>
<dbReference type="EMBL" id="JADLQN010000001">
    <property type="protein sequence ID" value="MBF6354051.1"/>
    <property type="molecule type" value="Genomic_DNA"/>
</dbReference>
<dbReference type="Gene3D" id="3.40.630.30">
    <property type="match status" value="1"/>
</dbReference>
<evidence type="ECO:0000256" key="5">
    <source>
        <dbReference type="ARBA" id="ARBA00022598"/>
    </source>
</evidence>
<evidence type="ECO:0000313" key="9">
    <source>
        <dbReference type="Proteomes" id="UP000707731"/>
    </source>
</evidence>
<evidence type="ECO:0000256" key="2">
    <source>
        <dbReference type="ARBA" id="ARBA00005102"/>
    </source>
</evidence>
<accession>A0ABS0D6E6</accession>
<reference evidence="8 9" key="1">
    <citation type="submission" date="2020-10" db="EMBL/GenBank/DDBJ databases">
        <title>Identification of Nocardia species via Next-generation sequencing and recognition of intraspecies genetic diversity.</title>
        <authorList>
            <person name="Li P."/>
            <person name="Li P."/>
            <person name="Lu B."/>
        </authorList>
    </citation>
    <scope>NUCLEOTIDE SEQUENCE [LARGE SCALE GENOMIC DNA]</scope>
    <source>
        <strain evidence="8 9">BJ06-0143</strain>
    </source>
</reference>
<dbReference type="InterPro" id="IPR000873">
    <property type="entry name" value="AMP-dep_synth/lig_dom"/>
</dbReference>
<dbReference type="Gene3D" id="3.40.50.12780">
    <property type="entry name" value="N-terminal domain of ligase-like"/>
    <property type="match status" value="1"/>
</dbReference>
<dbReference type="InterPro" id="IPR036736">
    <property type="entry name" value="ACP-like_sf"/>
</dbReference>
<dbReference type="InterPro" id="IPR010071">
    <property type="entry name" value="AA_adenyl_dom"/>
</dbReference>
<dbReference type="InterPro" id="IPR009081">
    <property type="entry name" value="PP-bd_ACP"/>
</dbReference>
<gene>
    <name evidence="8" type="ORF">IU449_05705</name>
</gene>
<proteinExistence type="inferred from homology"/>
<comment type="cofactor">
    <cofactor evidence="1">
        <name>pantetheine 4'-phosphate</name>
        <dbReference type="ChEBI" id="CHEBI:47942"/>
    </cofactor>
</comment>
<feature type="domain" description="Carrier" evidence="7">
    <location>
        <begin position="1046"/>
        <end position="1122"/>
    </location>
</feature>
<dbReference type="InterPro" id="IPR016181">
    <property type="entry name" value="Acyl_CoA_acyltransferase"/>
</dbReference>
<comment type="similarity">
    <text evidence="3">Belongs to the ATP-dependent AMP-binding enzyme family. MbtB subfamily.</text>
</comment>
<dbReference type="PROSITE" id="PS00455">
    <property type="entry name" value="AMP_BINDING"/>
    <property type="match status" value="1"/>
</dbReference>
<dbReference type="SUPFAM" id="SSF55729">
    <property type="entry name" value="Acyl-CoA N-acyltransferases (Nat)"/>
    <property type="match status" value="1"/>
</dbReference>
<dbReference type="SUPFAM" id="SSF47336">
    <property type="entry name" value="ACP-like"/>
    <property type="match status" value="2"/>
</dbReference>